<gene>
    <name evidence="3" type="ORF">FSP39_016363</name>
</gene>
<proteinExistence type="predicted"/>
<keyword evidence="1" id="KW-0732">Signal</keyword>
<name>A0AA88XNR9_PINIB</name>
<protein>
    <recommendedName>
        <fullName evidence="2">DUF7043 domain-containing protein</fullName>
    </recommendedName>
</protein>
<accession>A0AA88XNR9</accession>
<dbReference type="Proteomes" id="UP001186944">
    <property type="component" value="Unassembled WGS sequence"/>
</dbReference>
<sequence>MRLNVLHQILGLFFLSTTHAADDLSECNFPSFLKENTLYRASYKNRDFMKAYFNKNQIDATLVFGDGEKPRVKYDKRCIEELERGKYLVEVIEKYDIHSKPEYTCMQFIRRSEFVVQIKESRIPLMYKSPSLCNELEMSLEMSPFFATPLRDHPKIKCPFTGGYNLKVVYKSKKLCMSEVVPPRMESECEDG</sequence>
<evidence type="ECO:0000259" key="2">
    <source>
        <dbReference type="Pfam" id="PF23070"/>
    </source>
</evidence>
<evidence type="ECO:0000313" key="4">
    <source>
        <dbReference type="Proteomes" id="UP001186944"/>
    </source>
</evidence>
<feature type="signal peptide" evidence="1">
    <location>
        <begin position="1"/>
        <end position="20"/>
    </location>
</feature>
<dbReference type="Pfam" id="PF23070">
    <property type="entry name" value="DUF7043"/>
    <property type="match status" value="1"/>
</dbReference>
<evidence type="ECO:0000313" key="3">
    <source>
        <dbReference type="EMBL" id="KAK3084615.1"/>
    </source>
</evidence>
<feature type="domain" description="DUF7043" evidence="2">
    <location>
        <begin position="25"/>
        <end position="138"/>
    </location>
</feature>
<dbReference type="InterPro" id="IPR055471">
    <property type="entry name" value="DUF7043"/>
</dbReference>
<reference evidence="3" key="1">
    <citation type="submission" date="2019-08" db="EMBL/GenBank/DDBJ databases">
        <title>The improved chromosome-level genome for the pearl oyster Pinctada fucata martensii using PacBio sequencing and Hi-C.</title>
        <authorList>
            <person name="Zheng Z."/>
        </authorList>
    </citation>
    <scope>NUCLEOTIDE SEQUENCE</scope>
    <source>
        <strain evidence="3">ZZ-2019</strain>
        <tissue evidence="3">Adductor muscle</tissue>
    </source>
</reference>
<comment type="caution">
    <text evidence="3">The sequence shown here is derived from an EMBL/GenBank/DDBJ whole genome shotgun (WGS) entry which is preliminary data.</text>
</comment>
<keyword evidence="4" id="KW-1185">Reference proteome</keyword>
<dbReference type="EMBL" id="VSWD01000013">
    <property type="protein sequence ID" value="KAK3084615.1"/>
    <property type="molecule type" value="Genomic_DNA"/>
</dbReference>
<feature type="chain" id="PRO_5041720533" description="DUF7043 domain-containing protein" evidence="1">
    <location>
        <begin position="21"/>
        <end position="192"/>
    </location>
</feature>
<organism evidence="3 4">
    <name type="scientific">Pinctada imbricata</name>
    <name type="common">Atlantic pearl-oyster</name>
    <name type="synonym">Pinctada martensii</name>
    <dbReference type="NCBI Taxonomy" id="66713"/>
    <lineage>
        <taxon>Eukaryota</taxon>
        <taxon>Metazoa</taxon>
        <taxon>Spiralia</taxon>
        <taxon>Lophotrochozoa</taxon>
        <taxon>Mollusca</taxon>
        <taxon>Bivalvia</taxon>
        <taxon>Autobranchia</taxon>
        <taxon>Pteriomorphia</taxon>
        <taxon>Pterioida</taxon>
        <taxon>Pterioidea</taxon>
        <taxon>Pteriidae</taxon>
        <taxon>Pinctada</taxon>
    </lineage>
</organism>
<evidence type="ECO:0000256" key="1">
    <source>
        <dbReference type="SAM" id="SignalP"/>
    </source>
</evidence>
<dbReference type="AlphaFoldDB" id="A0AA88XNR9"/>